<dbReference type="Pfam" id="PF00672">
    <property type="entry name" value="HAMP"/>
    <property type="match status" value="1"/>
</dbReference>
<evidence type="ECO:0000259" key="15">
    <source>
        <dbReference type="PROSITE" id="PS50885"/>
    </source>
</evidence>
<dbReference type="Gene3D" id="1.10.287.130">
    <property type="match status" value="1"/>
</dbReference>
<dbReference type="PANTHER" id="PTHR45436:SF5">
    <property type="entry name" value="SENSOR HISTIDINE KINASE TRCS"/>
    <property type="match status" value="1"/>
</dbReference>
<dbReference type="CDD" id="cd06225">
    <property type="entry name" value="HAMP"/>
    <property type="match status" value="1"/>
</dbReference>
<feature type="transmembrane region" description="Helical" evidence="13">
    <location>
        <begin position="172"/>
        <end position="190"/>
    </location>
</feature>
<gene>
    <name evidence="16" type="ORF">F5544_02955</name>
</gene>
<comment type="subcellular location">
    <subcellularLocation>
        <location evidence="3">Cell membrane</location>
    </subcellularLocation>
</comment>
<reference evidence="16 17" key="1">
    <citation type="journal article" date="2019" name="ACS Chem. Biol.">
        <title>Identification and Mobilization of a Cryptic Antibiotic Biosynthesis Gene Locus from a Human-Pathogenic Nocardia Isolate.</title>
        <authorList>
            <person name="Herisse M."/>
            <person name="Ishida K."/>
            <person name="Porter J.L."/>
            <person name="Howden B."/>
            <person name="Hertweck C."/>
            <person name="Stinear T.P."/>
            <person name="Pidot S.J."/>
        </authorList>
    </citation>
    <scope>NUCLEOTIDE SEQUENCE [LARGE SCALE GENOMIC DNA]</scope>
    <source>
        <strain evidence="16 17">AUSMDU00012717</strain>
    </source>
</reference>
<dbReference type="InterPro" id="IPR036890">
    <property type="entry name" value="HATPase_C_sf"/>
</dbReference>
<dbReference type="PROSITE" id="PS50885">
    <property type="entry name" value="HAMP"/>
    <property type="match status" value="1"/>
</dbReference>
<protein>
    <recommendedName>
        <fullName evidence="4">histidine kinase</fullName>
        <ecNumber evidence="4">2.7.13.3</ecNumber>
    </recommendedName>
</protein>
<comment type="cofactor">
    <cofactor evidence="2">
        <name>a divalent metal cation</name>
        <dbReference type="ChEBI" id="CHEBI:60240"/>
    </cofactor>
</comment>
<evidence type="ECO:0000256" key="10">
    <source>
        <dbReference type="ARBA" id="ARBA00023012"/>
    </source>
</evidence>
<evidence type="ECO:0000256" key="3">
    <source>
        <dbReference type="ARBA" id="ARBA00004236"/>
    </source>
</evidence>
<keyword evidence="9 13" id="KW-1133">Transmembrane helix</keyword>
<comment type="catalytic activity">
    <reaction evidence="1">
        <text>ATP + protein L-histidine = ADP + protein N-phospho-L-histidine.</text>
        <dbReference type="EC" id="2.7.13.3"/>
    </reaction>
</comment>
<dbReference type="AlphaFoldDB" id="A0A6G9Y5M9"/>
<dbReference type="PROSITE" id="PS50109">
    <property type="entry name" value="HIS_KIN"/>
    <property type="match status" value="1"/>
</dbReference>
<organism evidence="16 17">
    <name type="scientific">Nocardia arthritidis</name>
    <dbReference type="NCBI Taxonomy" id="228602"/>
    <lineage>
        <taxon>Bacteria</taxon>
        <taxon>Bacillati</taxon>
        <taxon>Actinomycetota</taxon>
        <taxon>Actinomycetes</taxon>
        <taxon>Mycobacteriales</taxon>
        <taxon>Nocardiaceae</taxon>
        <taxon>Nocardia</taxon>
    </lineage>
</organism>
<dbReference type="SUPFAM" id="SSF158472">
    <property type="entry name" value="HAMP domain-like"/>
    <property type="match status" value="1"/>
</dbReference>
<dbReference type="GO" id="GO:0000155">
    <property type="term" value="F:phosphorelay sensor kinase activity"/>
    <property type="evidence" value="ECO:0007669"/>
    <property type="project" value="InterPro"/>
</dbReference>
<dbReference type="SUPFAM" id="SSF47384">
    <property type="entry name" value="Homodimeric domain of signal transducing histidine kinase"/>
    <property type="match status" value="1"/>
</dbReference>
<evidence type="ECO:0000256" key="8">
    <source>
        <dbReference type="ARBA" id="ARBA00022777"/>
    </source>
</evidence>
<dbReference type="KEGG" id="nah:F5544_02955"/>
<keyword evidence="10" id="KW-0902">Two-component regulatory system</keyword>
<dbReference type="InterPro" id="IPR036097">
    <property type="entry name" value="HisK_dim/P_sf"/>
</dbReference>
<dbReference type="Gene3D" id="3.30.565.10">
    <property type="entry name" value="Histidine kinase-like ATPase, C-terminal domain"/>
    <property type="match status" value="1"/>
</dbReference>
<dbReference type="GO" id="GO:0005509">
    <property type="term" value="F:calcium ion binding"/>
    <property type="evidence" value="ECO:0007669"/>
    <property type="project" value="UniProtKB-ARBA"/>
</dbReference>
<evidence type="ECO:0000259" key="14">
    <source>
        <dbReference type="PROSITE" id="PS50109"/>
    </source>
</evidence>
<feature type="domain" description="Histidine kinase" evidence="14">
    <location>
        <begin position="266"/>
        <end position="487"/>
    </location>
</feature>
<dbReference type="GO" id="GO:0005886">
    <property type="term" value="C:plasma membrane"/>
    <property type="evidence" value="ECO:0007669"/>
    <property type="project" value="UniProtKB-SubCell"/>
</dbReference>
<evidence type="ECO:0000256" key="13">
    <source>
        <dbReference type="SAM" id="Phobius"/>
    </source>
</evidence>
<dbReference type="InterPro" id="IPR003661">
    <property type="entry name" value="HisK_dim/P_dom"/>
</dbReference>
<evidence type="ECO:0000256" key="5">
    <source>
        <dbReference type="ARBA" id="ARBA00022553"/>
    </source>
</evidence>
<evidence type="ECO:0000313" key="17">
    <source>
        <dbReference type="Proteomes" id="UP000503540"/>
    </source>
</evidence>
<dbReference type="SMART" id="SM00388">
    <property type="entry name" value="HisKA"/>
    <property type="match status" value="1"/>
</dbReference>
<name>A0A6G9Y5M9_9NOCA</name>
<accession>A0A6G9Y5M9</accession>
<dbReference type="Gene3D" id="6.10.340.10">
    <property type="match status" value="1"/>
</dbReference>
<dbReference type="RefSeq" id="WP_174867255.1">
    <property type="nucleotide sequence ID" value="NZ_CP046172.1"/>
</dbReference>
<proteinExistence type="predicted"/>
<evidence type="ECO:0000313" key="16">
    <source>
        <dbReference type="EMBL" id="QIS08511.1"/>
    </source>
</evidence>
<evidence type="ECO:0000256" key="2">
    <source>
        <dbReference type="ARBA" id="ARBA00001968"/>
    </source>
</evidence>
<dbReference type="InterPro" id="IPR005467">
    <property type="entry name" value="His_kinase_dom"/>
</dbReference>
<evidence type="ECO:0000256" key="1">
    <source>
        <dbReference type="ARBA" id="ARBA00000085"/>
    </source>
</evidence>
<dbReference type="InterPro" id="IPR050428">
    <property type="entry name" value="TCS_sensor_his_kinase"/>
</dbReference>
<dbReference type="InterPro" id="IPR003594">
    <property type="entry name" value="HATPase_dom"/>
</dbReference>
<dbReference type="SMART" id="SM00304">
    <property type="entry name" value="HAMP"/>
    <property type="match status" value="1"/>
</dbReference>
<keyword evidence="6" id="KW-0808">Transferase</keyword>
<evidence type="ECO:0000256" key="12">
    <source>
        <dbReference type="SAM" id="MobiDB-lite"/>
    </source>
</evidence>
<keyword evidence="11 13" id="KW-0472">Membrane</keyword>
<dbReference type="EMBL" id="CP046172">
    <property type="protein sequence ID" value="QIS08511.1"/>
    <property type="molecule type" value="Genomic_DNA"/>
</dbReference>
<keyword evidence="5" id="KW-0597">Phosphoprotein</keyword>
<dbReference type="EC" id="2.7.13.3" evidence="4"/>
<dbReference type="SUPFAM" id="SSF55874">
    <property type="entry name" value="ATPase domain of HSP90 chaperone/DNA topoisomerase II/histidine kinase"/>
    <property type="match status" value="1"/>
</dbReference>
<evidence type="ECO:0000256" key="9">
    <source>
        <dbReference type="ARBA" id="ARBA00022989"/>
    </source>
</evidence>
<dbReference type="FunFam" id="3.30.565.10:FF:000006">
    <property type="entry name" value="Sensor histidine kinase WalK"/>
    <property type="match status" value="1"/>
</dbReference>
<keyword evidence="7 13" id="KW-0812">Transmembrane</keyword>
<evidence type="ECO:0000256" key="4">
    <source>
        <dbReference type="ARBA" id="ARBA00012438"/>
    </source>
</evidence>
<dbReference type="InterPro" id="IPR004358">
    <property type="entry name" value="Sig_transdc_His_kin-like_C"/>
</dbReference>
<dbReference type="InterPro" id="IPR003660">
    <property type="entry name" value="HAMP_dom"/>
</dbReference>
<evidence type="ECO:0000256" key="6">
    <source>
        <dbReference type="ARBA" id="ARBA00022679"/>
    </source>
</evidence>
<keyword evidence="17" id="KW-1185">Reference proteome</keyword>
<dbReference type="Proteomes" id="UP000503540">
    <property type="component" value="Chromosome"/>
</dbReference>
<evidence type="ECO:0000256" key="11">
    <source>
        <dbReference type="ARBA" id="ARBA00023136"/>
    </source>
</evidence>
<dbReference type="Pfam" id="PF02518">
    <property type="entry name" value="HATPase_c"/>
    <property type="match status" value="1"/>
</dbReference>
<feature type="domain" description="HAMP" evidence="15">
    <location>
        <begin position="191"/>
        <end position="244"/>
    </location>
</feature>
<feature type="region of interest" description="Disordered" evidence="12">
    <location>
        <begin position="486"/>
        <end position="518"/>
    </location>
</feature>
<dbReference type="SMART" id="SM00387">
    <property type="entry name" value="HATPase_c"/>
    <property type="match status" value="1"/>
</dbReference>
<keyword evidence="8" id="KW-0418">Kinase</keyword>
<dbReference type="Pfam" id="PF00512">
    <property type="entry name" value="HisKA"/>
    <property type="match status" value="1"/>
</dbReference>
<dbReference type="CDD" id="cd00082">
    <property type="entry name" value="HisKA"/>
    <property type="match status" value="1"/>
</dbReference>
<dbReference type="PRINTS" id="PR00344">
    <property type="entry name" value="BCTRLSENSOR"/>
</dbReference>
<dbReference type="FunFam" id="1.10.287.130:FF:000001">
    <property type="entry name" value="Two-component sensor histidine kinase"/>
    <property type="match status" value="1"/>
</dbReference>
<sequence>MIAARVAAARRSISEALSAIPLRITLVITLVFTAGLGLLISGGVVTSELHRSLQYRTDQDLHEGLREWAPRRRVLLPTPPALPNDRARTSSQFYVRLVAPDGRVGSVEAFNVPARPNLPDHPVGHPITVGSVDGSPIKWRVLDATTPDGTMTVALPLTKNAETVANLIRLELVVGALVLLLLAVIAYFVIRRSLRPLHQVEQTAAAIAAGDLHRRVPVRGNNTEVDLLSQSLNSMLAQIQQAFAATEASETAARRSEAKMRRFVADASHELRTPLTTIRGFAELYRQGAAKDPATFMDRIEREARRMGLLVEDLLMLARMDAQRPLELGPVDLLSLASDEVHNARAVAAASANGSPKRRIELEICSGEGTLEVLGDEARLRQVLVNLLTNALTHTPPDASVTVRLTPHAEQVLLEVADTGPGLPADEAERVFERFYRTDTSRTRASGGTGLGLSIVQALVNAHGGSVTAYSELGKGTVFVVGLPRNPGSDRRDLGDQPAAVPLVEGDADAAAGGGALR</sequence>
<dbReference type="PANTHER" id="PTHR45436">
    <property type="entry name" value="SENSOR HISTIDINE KINASE YKOH"/>
    <property type="match status" value="1"/>
</dbReference>
<dbReference type="CDD" id="cd00075">
    <property type="entry name" value="HATPase"/>
    <property type="match status" value="1"/>
</dbReference>
<evidence type="ECO:0000256" key="7">
    <source>
        <dbReference type="ARBA" id="ARBA00022692"/>
    </source>
</evidence>
<feature type="transmembrane region" description="Helical" evidence="13">
    <location>
        <begin position="20"/>
        <end position="45"/>
    </location>
</feature>